<sequence>MVGSAIWRCCSKDRFDAVMDVTAFTPLIQALLAPLLAVVPLALILWLLRRAAPAWRGKLGEATVARVLKRSATEVLNDVILPDGRGGLTQIDHLALTPAGIVVVETKNYRGLILGQQSEPRWTQVIGRQRHAFQNPLRQNYAHTEAVCGLLRDVPVIGYVVFLDGARFPKGRPPGVLDLDGLRSAMRSHAAGRVPMPVRQGWDVLVGAVRRDRSARKAHLAGLRQRHGRSTHRNARLGTIESRSPDLLGLGLHGGVLVVVLFIGLTAVLGMRETGDPQHMLGDPAANQRPADPRPMTGGAGSERLPSRAEQRPPAESDPPALTWSNQSGEQLQREACNLARAEVLIANTAANRAARDAVCKRAAVHTTQDASIR</sequence>
<gene>
    <name evidence="4" type="ORF">CKO40_16330</name>
</gene>
<reference evidence="4" key="1">
    <citation type="submission" date="2017-08" db="EMBL/GenBank/DDBJ databases">
        <authorList>
            <person name="Imhoff J.F."/>
            <person name="Rahn T."/>
            <person name="Kuenzel S."/>
            <person name="Neulinger S.C."/>
        </authorList>
    </citation>
    <scope>NUCLEOTIDE SEQUENCE</scope>
    <source>
        <strain evidence="4">DSM 11080</strain>
    </source>
</reference>
<feature type="transmembrane region" description="Helical" evidence="2">
    <location>
        <begin position="247"/>
        <end position="271"/>
    </location>
</feature>
<dbReference type="PROSITE" id="PS50965">
    <property type="entry name" value="NERD"/>
    <property type="match status" value="1"/>
</dbReference>
<dbReference type="InterPro" id="IPR011528">
    <property type="entry name" value="NERD"/>
</dbReference>
<dbReference type="EMBL" id="NRSJ01000033">
    <property type="protein sequence ID" value="MBK1706077.1"/>
    <property type="molecule type" value="Genomic_DNA"/>
</dbReference>
<protein>
    <recommendedName>
        <fullName evidence="3">NERD domain-containing protein</fullName>
    </recommendedName>
</protein>
<comment type="caution">
    <text evidence="4">The sequence shown here is derived from an EMBL/GenBank/DDBJ whole genome shotgun (WGS) entry which is preliminary data.</text>
</comment>
<keyword evidence="2" id="KW-0472">Membrane</keyword>
<dbReference type="Pfam" id="PF08378">
    <property type="entry name" value="NERD"/>
    <property type="match status" value="1"/>
</dbReference>
<feature type="region of interest" description="Disordered" evidence="1">
    <location>
        <begin position="276"/>
        <end position="329"/>
    </location>
</feature>
<evidence type="ECO:0000259" key="3">
    <source>
        <dbReference type="PROSITE" id="PS50965"/>
    </source>
</evidence>
<keyword evidence="2" id="KW-1133">Transmembrane helix</keyword>
<evidence type="ECO:0000256" key="1">
    <source>
        <dbReference type="SAM" id="MobiDB-lite"/>
    </source>
</evidence>
<feature type="compositionally biased region" description="Basic residues" evidence="1">
    <location>
        <begin position="219"/>
        <end position="235"/>
    </location>
</feature>
<name>A0AAJ0U7U2_9GAMM</name>
<evidence type="ECO:0000313" key="5">
    <source>
        <dbReference type="Proteomes" id="UP001296776"/>
    </source>
</evidence>
<keyword evidence="5" id="KW-1185">Reference proteome</keyword>
<feature type="compositionally biased region" description="Basic and acidic residues" evidence="1">
    <location>
        <begin position="305"/>
        <end position="315"/>
    </location>
</feature>
<feature type="domain" description="NERD" evidence="3">
    <location>
        <begin position="56"/>
        <end position="170"/>
    </location>
</feature>
<evidence type="ECO:0000256" key="2">
    <source>
        <dbReference type="SAM" id="Phobius"/>
    </source>
</evidence>
<keyword evidence="2" id="KW-0812">Transmembrane</keyword>
<proteinExistence type="predicted"/>
<reference evidence="4" key="2">
    <citation type="journal article" date="2020" name="Microorganisms">
        <title>Osmotic Adaptation and Compatible Solute Biosynthesis of Phototrophic Bacteria as Revealed from Genome Analyses.</title>
        <authorList>
            <person name="Imhoff J.F."/>
            <person name="Rahn T."/>
            <person name="Kunzel S."/>
            <person name="Keller A."/>
            <person name="Neulinger S.C."/>
        </authorList>
    </citation>
    <scope>NUCLEOTIDE SEQUENCE</scope>
    <source>
        <strain evidence="4">DSM 11080</strain>
    </source>
</reference>
<evidence type="ECO:0000313" key="4">
    <source>
        <dbReference type="EMBL" id="MBK1706077.1"/>
    </source>
</evidence>
<organism evidence="4 5">
    <name type="scientific">Halochromatium glycolicum</name>
    <dbReference type="NCBI Taxonomy" id="85075"/>
    <lineage>
        <taxon>Bacteria</taxon>
        <taxon>Pseudomonadati</taxon>
        <taxon>Pseudomonadota</taxon>
        <taxon>Gammaproteobacteria</taxon>
        <taxon>Chromatiales</taxon>
        <taxon>Chromatiaceae</taxon>
        <taxon>Halochromatium</taxon>
    </lineage>
</organism>
<accession>A0AAJ0U7U2</accession>
<feature type="transmembrane region" description="Helical" evidence="2">
    <location>
        <begin position="27"/>
        <end position="48"/>
    </location>
</feature>
<feature type="region of interest" description="Disordered" evidence="1">
    <location>
        <begin position="219"/>
        <end position="238"/>
    </location>
</feature>
<dbReference type="AlphaFoldDB" id="A0AAJ0U7U2"/>
<dbReference type="Proteomes" id="UP001296776">
    <property type="component" value="Unassembled WGS sequence"/>
</dbReference>